<dbReference type="AlphaFoldDB" id="A0A326U5K9"/>
<proteinExistence type="predicted"/>
<dbReference type="InterPro" id="IPR007160">
    <property type="entry name" value="DUF362"/>
</dbReference>
<accession>A0A326U5K9</accession>
<evidence type="ECO:0000313" key="3">
    <source>
        <dbReference type="Proteomes" id="UP000248806"/>
    </source>
</evidence>
<dbReference type="RefSeq" id="WP_111323216.1">
    <property type="nucleotide sequence ID" value="NZ_BIFX01000001.1"/>
</dbReference>
<feature type="domain" description="DUF362" evidence="1">
    <location>
        <begin position="34"/>
        <end position="246"/>
    </location>
</feature>
<evidence type="ECO:0000313" key="2">
    <source>
        <dbReference type="EMBL" id="PZW29220.1"/>
    </source>
</evidence>
<protein>
    <submittedName>
        <fullName evidence="2">Uncharacterized protein (DUF362 family)</fullName>
    </submittedName>
</protein>
<evidence type="ECO:0000259" key="1">
    <source>
        <dbReference type="Pfam" id="PF04015"/>
    </source>
</evidence>
<dbReference type="Proteomes" id="UP000248806">
    <property type="component" value="Unassembled WGS sequence"/>
</dbReference>
<dbReference type="Pfam" id="PF04015">
    <property type="entry name" value="DUF362"/>
    <property type="match status" value="1"/>
</dbReference>
<organism evidence="2 3">
    <name type="scientific">Thermosporothrix hazakensis</name>
    <dbReference type="NCBI Taxonomy" id="644383"/>
    <lineage>
        <taxon>Bacteria</taxon>
        <taxon>Bacillati</taxon>
        <taxon>Chloroflexota</taxon>
        <taxon>Ktedonobacteria</taxon>
        <taxon>Ktedonobacterales</taxon>
        <taxon>Thermosporotrichaceae</taxon>
        <taxon>Thermosporothrix</taxon>
    </lineage>
</organism>
<keyword evidence="3" id="KW-1185">Reference proteome</keyword>
<comment type="caution">
    <text evidence="2">The sequence shown here is derived from an EMBL/GenBank/DDBJ whole genome shotgun (WGS) entry which is preliminary data.</text>
</comment>
<reference evidence="2 3" key="1">
    <citation type="submission" date="2018-06" db="EMBL/GenBank/DDBJ databases">
        <title>Genomic Encyclopedia of Archaeal and Bacterial Type Strains, Phase II (KMG-II): from individual species to whole genera.</title>
        <authorList>
            <person name="Goeker M."/>
        </authorList>
    </citation>
    <scope>NUCLEOTIDE SEQUENCE [LARGE SCALE GENOMIC DNA]</scope>
    <source>
        <strain evidence="2 3">ATCC BAA-1881</strain>
    </source>
</reference>
<dbReference type="OrthoDB" id="128245at2"/>
<gene>
    <name evidence="2" type="ORF">EI42_02942</name>
</gene>
<name>A0A326U5K9_THEHA</name>
<sequence>MATVALTQSEQIGQAITEALQYFRLEPLIRNKRVAVKPNDTWASDQDKTAVTQPDTLRSVLRHIKLYEPSELIVTGGAGAAETDQVFETADLMAVVREEGATFVDHNRGPFQEIELFYAPEIDVAGPQKSIMVNPRILSYETLIVLSQLKVHESATVTLALKNIAMSFPAADYYGHPRASQANKHHFFEDLHSFIAAMHHRFPAQLAITVGHPAMVASGPVGGYTAETGIVIVSDDTLAADVVGARLLGFHVQGVRHLWEASRLGPGEADIEKMQFPAMSLQDAIKIYTRKVYGKEMTFQHP</sequence>
<dbReference type="EMBL" id="QKUF01000009">
    <property type="protein sequence ID" value="PZW29220.1"/>
    <property type="molecule type" value="Genomic_DNA"/>
</dbReference>